<dbReference type="EMBL" id="JAERQM010000001">
    <property type="protein sequence ID" value="MBU8542827.1"/>
    <property type="molecule type" value="Genomic_DNA"/>
</dbReference>
<evidence type="ECO:0000313" key="2">
    <source>
        <dbReference type="EMBL" id="MBU8542827.1"/>
    </source>
</evidence>
<dbReference type="InterPro" id="IPR025240">
    <property type="entry name" value="DUF4189"/>
</dbReference>
<accession>A0ABS6H2D4</accession>
<reference evidence="2 3" key="1">
    <citation type="submission" date="2021-01" db="EMBL/GenBank/DDBJ databases">
        <title>Roseomonas sp. nov, a bacterium isolated from an oil production mixture in Yumen Oilfield.</title>
        <authorList>
            <person name="Wu D."/>
        </authorList>
    </citation>
    <scope>NUCLEOTIDE SEQUENCE [LARGE SCALE GENOMIC DNA]</scope>
    <source>
        <strain evidence="2 3">ROY-5-3</strain>
    </source>
</reference>
<dbReference type="Proteomes" id="UP000689967">
    <property type="component" value="Unassembled WGS sequence"/>
</dbReference>
<organism evidence="2 3">
    <name type="scientific">Falsiroseomonas oleicola</name>
    <dbReference type="NCBI Taxonomy" id="2801474"/>
    <lineage>
        <taxon>Bacteria</taxon>
        <taxon>Pseudomonadati</taxon>
        <taxon>Pseudomonadota</taxon>
        <taxon>Alphaproteobacteria</taxon>
        <taxon>Acetobacterales</taxon>
        <taxon>Roseomonadaceae</taxon>
        <taxon>Falsiroseomonas</taxon>
    </lineage>
</organism>
<feature type="domain" description="DUF4189" evidence="1">
    <location>
        <begin position="5"/>
        <end position="96"/>
    </location>
</feature>
<gene>
    <name evidence="2" type="ORF">JJQ90_03885</name>
</gene>
<keyword evidence="3" id="KW-1185">Reference proteome</keyword>
<evidence type="ECO:0000313" key="3">
    <source>
        <dbReference type="Proteomes" id="UP000689967"/>
    </source>
</evidence>
<dbReference type="Pfam" id="PF13827">
    <property type="entry name" value="DUF4189"/>
    <property type="match status" value="1"/>
</dbReference>
<evidence type="ECO:0000259" key="1">
    <source>
        <dbReference type="Pfam" id="PF13827"/>
    </source>
</evidence>
<comment type="caution">
    <text evidence="2">The sequence shown here is derived from an EMBL/GenBank/DDBJ whole genome shotgun (WGS) entry which is preliminary data.</text>
</comment>
<dbReference type="RefSeq" id="WP_216873122.1">
    <property type="nucleotide sequence ID" value="NZ_JAERQM010000001.1"/>
</dbReference>
<name>A0ABS6H2D4_9PROT</name>
<sequence>MTAVADRVSAHRQAQQRCGGQACRLLGESAQACGAAVQGVRRSQWALFITSDPASYVVTSVSVGFGATQPEAERVAMAECRSRGQGLHCRVIAASCASRS</sequence>
<proteinExistence type="predicted"/>
<protein>
    <submittedName>
        <fullName evidence="2">DUF4189 domain-containing protein</fullName>
    </submittedName>
</protein>